<name>G7JGS1_MEDTR</name>
<accession>G7JGS1</accession>
<dbReference type="AlphaFoldDB" id="G7JGS1"/>
<dbReference type="Proteomes" id="UP000002051">
    <property type="component" value="Chromosome 4"/>
</dbReference>
<dbReference type="PaxDb" id="3880-AES92538"/>
<reference evidence="2" key="3">
    <citation type="submission" date="2015-04" db="UniProtKB">
        <authorList>
            <consortium name="EnsemblPlants"/>
        </authorList>
    </citation>
    <scope>IDENTIFICATION</scope>
    <source>
        <strain evidence="2">cv. Jemalong A17</strain>
    </source>
</reference>
<sequence>MVLAYGFAAGFVLGVVRFEIASSNLVHHCTASTSNTIHGAATVENPLVFPNRLMGFNYQVVCSKGL</sequence>
<proteinExistence type="predicted"/>
<dbReference type="EMBL" id="CM001220">
    <property type="protein sequence ID" value="AES92538.1"/>
    <property type="molecule type" value="Genomic_DNA"/>
</dbReference>
<dbReference type="EnsemblPlants" id="AES92538">
    <property type="protein sequence ID" value="AES92538"/>
    <property type="gene ID" value="MTR_4g131090"/>
</dbReference>
<protein>
    <submittedName>
        <fullName evidence="1 2">Uncharacterized protein</fullName>
    </submittedName>
</protein>
<reference evidence="1 3" key="1">
    <citation type="journal article" date="2011" name="Nature">
        <title>The Medicago genome provides insight into the evolution of rhizobial symbioses.</title>
        <authorList>
            <person name="Young N.D."/>
            <person name="Debelle F."/>
            <person name="Oldroyd G.E."/>
            <person name="Geurts R."/>
            <person name="Cannon S.B."/>
            <person name="Udvardi M.K."/>
            <person name="Benedito V.A."/>
            <person name="Mayer K.F."/>
            <person name="Gouzy J."/>
            <person name="Schoof H."/>
            <person name="Van de Peer Y."/>
            <person name="Proost S."/>
            <person name="Cook D.R."/>
            <person name="Meyers B.C."/>
            <person name="Spannagl M."/>
            <person name="Cheung F."/>
            <person name="De Mita S."/>
            <person name="Krishnakumar V."/>
            <person name="Gundlach H."/>
            <person name="Zhou S."/>
            <person name="Mudge J."/>
            <person name="Bharti A.K."/>
            <person name="Murray J.D."/>
            <person name="Naoumkina M.A."/>
            <person name="Rosen B."/>
            <person name="Silverstein K.A."/>
            <person name="Tang H."/>
            <person name="Rombauts S."/>
            <person name="Zhao P.X."/>
            <person name="Zhou P."/>
            <person name="Barbe V."/>
            <person name="Bardou P."/>
            <person name="Bechner M."/>
            <person name="Bellec A."/>
            <person name="Berger A."/>
            <person name="Berges H."/>
            <person name="Bidwell S."/>
            <person name="Bisseling T."/>
            <person name="Choisne N."/>
            <person name="Couloux A."/>
            <person name="Denny R."/>
            <person name="Deshpande S."/>
            <person name="Dai X."/>
            <person name="Doyle J.J."/>
            <person name="Dudez A.M."/>
            <person name="Farmer A.D."/>
            <person name="Fouteau S."/>
            <person name="Franken C."/>
            <person name="Gibelin C."/>
            <person name="Gish J."/>
            <person name="Goldstein S."/>
            <person name="Gonzalez A.J."/>
            <person name="Green P.J."/>
            <person name="Hallab A."/>
            <person name="Hartog M."/>
            <person name="Hua A."/>
            <person name="Humphray S.J."/>
            <person name="Jeong D.H."/>
            <person name="Jing Y."/>
            <person name="Jocker A."/>
            <person name="Kenton S.M."/>
            <person name="Kim D.J."/>
            <person name="Klee K."/>
            <person name="Lai H."/>
            <person name="Lang C."/>
            <person name="Lin S."/>
            <person name="Macmil S.L."/>
            <person name="Magdelenat G."/>
            <person name="Matthews L."/>
            <person name="McCorrison J."/>
            <person name="Monaghan E.L."/>
            <person name="Mun J.H."/>
            <person name="Najar F.Z."/>
            <person name="Nicholson C."/>
            <person name="Noirot C."/>
            <person name="O'Bleness M."/>
            <person name="Paule C.R."/>
            <person name="Poulain J."/>
            <person name="Prion F."/>
            <person name="Qin B."/>
            <person name="Qu C."/>
            <person name="Retzel E.F."/>
            <person name="Riddle C."/>
            <person name="Sallet E."/>
            <person name="Samain S."/>
            <person name="Samson N."/>
            <person name="Sanders I."/>
            <person name="Saurat O."/>
            <person name="Scarpelli C."/>
            <person name="Schiex T."/>
            <person name="Segurens B."/>
            <person name="Severin A.J."/>
            <person name="Sherrier D.J."/>
            <person name="Shi R."/>
            <person name="Sims S."/>
            <person name="Singer S.R."/>
            <person name="Sinharoy S."/>
            <person name="Sterck L."/>
            <person name="Viollet A."/>
            <person name="Wang B.B."/>
            <person name="Wang K."/>
            <person name="Wang M."/>
            <person name="Wang X."/>
            <person name="Warfsmann J."/>
            <person name="Weissenbach J."/>
            <person name="White D.D."/>
            <person name="White J.D."/>
            <person name="Wiley G.B."/>
            <person name="Wincker P."/>
            <person name="Xing Y."/>
            <person name="Yang L."/>
            <person name="Yao Z."/>
            <person name="Ying F."/>
            <person name="Zhai J."/>
            <person name="Zhou L."/>
            <person name="Zuber A."/>
            <person name="Denarie J."/>
            <person name="Dixon R.A."/>
            <person name="May G.D."/>
            <person name="Schwartz D.C."/>
            <person name="Rogers J."/>
            <person name="Quetier F."/>
            <person name="Town C.D."/>
            <person name="Roe B.A."/>
        </authorList>
    </citation>
    <scope>NUCLEOTIDE SEQUENCE [LARGE SCALE GENOMIC DNA]</scope>
    <source>
        <strain evidence="1">A17</strain>
        <strain evidence="2 3">cv. Jemalong A17</strain>
    </source>
</reference>
<evidence type="ECO:0000313" key="1">
    <source>
        <dbReference type="EMBL" id="AES92538.1"/>
    </source>
</evidence>
<gene>
    <name evidence="1" type="ordered locus">MTR_4g131090</name>
</gene>
<organism evidence="1 3">
    <name type="scientific">Medicago truncatula</name>
    <name type="common">Barrel medic</name>
    <name type="synonym">Medicago tribuloides</name>
    <dbReference type="NCBI Taxonomy" id="3880"/>
    <lineage>
        <taxon>Eukaryota</taxon>
        <taxon>Viridiplantae</taxon>
        <taxon>Streptophyta</taxon>
        <taxon>Embryophyta</taxon>
        <taxon>Tracheophyta</taxon>
        <taxon>Spermatophyta</taxon>
        <taxon>Magnoliopsida</taxon>
        <taxon>eudicotyledons</taxon>
        <taxon>Gunneridae</taxon>
        <taxon>Pentapetalae</taxon>
        <taxon>rosids</taxon>
        <taxon>fabids</taxon>
        <taxon>Fabales</taxon>
        <taxon>Fabaceae</taxon>
        <taxon>Papilionoideae</taxon>
        <taxon>50 kb inversion clade</taxon>
        <taxon>NPAAA clade</taxon>
        <taxon>Hologalegina</taxon>
        <taxon>IRL clade</taxon>
        <taxon>Trifolieae</taxon>
        <taxon>Medicago</taxon>
    </lineage>
</organism>
<evidence type="ECO:0000313" key="3">
    <source>
        <dbReference type="Proteomes" id="UP000002051"/>
    </source>
</evidence>
<dbReference type="HOGENOM" id="CLU_2834988_0_0_1"/>
<reference evidence="1 3" key="2">
    <citation type="journal article" date="2014" name="BMC Genomics">
        <title>An improved genome release (version Mt4.0) for the model legume Medicago truncatula.</title>
        <authorList>
            <person name="Tang H."/>
            <person name="Krishnakumar V."/>
            <person name="Bidwell S."/>
            <person name="Rosen B."/>
            <person name="Chan A."/>
            <person name="Zhou S."/>
            <person name="Gentzbittel L."/>
            <person name="Childs K.L."/>
            <person name="Yandell M."/>
            <person name="Gundlach H."/>
            <person name="Mayer K.F."/>
            <person name="Schwartz D.C."/>
            <person name="Town C.D."/>
        </authorList>
    </citation>
    <scope>GENOME REANNOTATION</scope>
    <source>
        <strain evidence="2 3">cv. Jemalong A17</strain>
    </source>
</reference>
<evidence type="ECO:0000313" key="2">
    <source>
        <dbReference type="EnsemblPlants" id="AES92538"/>
    </source>
</evidence>
<keyword evidence="3" id="KW-1185">Reference proteome</keyword>